<evidence type="ECO:0000313" key="2">
    <source>
        <dbReference type="Proteomes" id="UP000607653"/>
    </source>
</evidence>
<dbReference type="Proteomes" id="UP000607653">
    <property type="component" value="Unassembled WGS sequence"/>
</dbReference>
<dbReference type="EMBL" id="DUZY01000005">
    <property type="protein sequence ID" value="DAD41040.1"/>
    <property type="molecule type" value="Genomic_DNA"/>
</dbReference>
<dbReference type="GO" id="GO:0016020">
    <property type="term" value="C:membrane"/>
    <property type="evidence" value="ECO:0007669"/>
    <property type="project" value="InterPro"/>
</dbReference>
<accession>A0A822Z8Y0</accession>
<dbReference type="AlphaFoldDB" id="A0A822Z8Y0"/>
<proteinExistence type="predicted"/>
<dbReference type="InterPro" id="IPR036408">
    <property type="entry name" value="PSI_PsaA/B_sf"/>
</dbReference>
<sequence length="40" mass="4724">MFFSVWFLYHKAAPKLVWFQVVEYMLNHHLVGLLGLGSFP</sequence>
<dbReference type="GO" id="GO:0015979">
    <property type="term" value="P:photosynthesis"/>
    <property type="evidence" value="ECO:0007669"/>
    <property type="project" value="InterPro"/>
</dbReference>
<protein>
    <submittedName>
        <fullName evidence="1">Uncharacterized protein</fullName>
    </submittedName>
</protein>
<dbReference type="SUPFAM" id="SSF81558">
    <property type="entry name" value="Photosystem I subunits PsaA/PsaB"/>
    <property type="match status" value="1"/>
</dbReference>
<dbReference type="Gene3D" id="1.20.1130.10">
    <property type="entry name" value="Photosystem I PsaA/PsaB"/>
    <property type="match status" value="1"/>
</dbReference>
<gene>
    <name evidence="1" type="ORF">HUJ06_015363</name>
</gene>
<dbReference type="Pfam" id="PF00223">
    <property type="entry name" value="PsaA_PsaB"/>
    <property type="match status" value="1"/>
</dbReference>
<organism evidence="1 2">
    <name type="scientific">Nelumbo nucifera</name>
    <name type="common">Sacred lotus</name>
    <dbReference type="NCBI Taxonomy" id="4432"/>
    <lineage>
        <taxon>Eukaryota</taxon>
        <taxon>Viridiplantae</taxon>
        <taxon>Streptophyta</taxon>
        <taxon>Embryophyta</taxon>
        <taxon>Tracheophyta</taxon>
        <taxon>Spermatophyta</taxon>
        <taxon>Magnoliopsida</taxon>
        <taxon>Proteales</taxon>
        <taxon>Nelumbonaceae</taxon>
        <taxon>Nelumbo</taxon>
    </lineage>
</organism>
<keyword evidence="2" id="KW-1185">Reference proteome</keyword>
<comment type="caution">
    <text evidence="1">The sequence shown here is derived from an EMBL/GenBank/DDBJ whole genome shotgun (WGS) entry which is preliminary data.</text>
</comment>
<reference evidence="1 2" key="1">
    <citation type="journal article" date="2020" name="Mol. Biol. Evol.">
        <title>Distinct Expression and Methylation Patterns for Genes with Different Fates following a Single Whole-Genome Duplication in Flowering Plants.</title>
        <authorList>
            <person name="Shi T."/>
            <person name="Rahmani R.S."/>
            <person name="Gugger P.F."/>
            <person name="Wang M."/>
            <person name="Li H."/>
            <person name="Zhang Y."/>
            <person name="Li Z."/>
            <person name="Wang Q."/>
            <person name="Van de Peer Y."/>
            <person name="Marchal K."/>
            <person name="Chen J."/>
        </authorList>
    </citation>
    <scope>NUCLEOTIDE SEQUENCE [LARGE SCALE GENOMIC DNA]</scope>
    <source>
        <tissue evidence="1">Leaf</tissue>
    </source>
</reference>
<dbReference type="GO" id="GO:0009579">
    <property type="term" value="C:thylakoid"/>
    <property type="evidence" value="ECO:0007669"/>
    <property type="project" value="InterPro"/>
</dbReference>
<dbReference type="InterPro" id="IPR001280">
    <property type="entry name" value="PSI_PsaA/B"/>
</dbReference>
<name>A0A822Z8Y0_NELNU</name>
<evidence type="ECO:0000313" key="1">
    <source>
        <dbReference type="EMBL" id="DAD41040.1"/>
    </source>
</evidence>